<comment type="caution">
    <text evidence="2">The sequence shown here is derived from an EMBL/GenBank/DDBJ whole genome shotgun (WGS) entry which is preliminary data.</text>
</comment>
<proteinExistence type="predicted"/>
<reference evidence="2" key="1">
    <citation type="journal article" date="2020" name="Nat. Commun.">
        <title>Large-scale genome sequencing of mycorrhizal fungi provides insights into the early evolution of symbiotic traits.</title>
        <authorList>
            <person name="Miyauchi S."/>
            <person name="Kiss E."/>
            <person name="Kuo A."/>
            <person name="Drula E."/>
            <person name="Kohler A."/>
            <person name="Sanchez-Garcia M."/>
            <person name="Morin E."/>
            <person name="Andreopoulos B."/>
            <person name="Barry K.W."/>
            <person name="Bonito G."/>
            <person name="Buee M."/>
            <person name="Carver A."/>
            <person name="Chen C."/>
            <person name="Cichocki N."/>
            <person name="Clum A."/>
            <person name="Culley D."/>
            <person name="Crous P.W."/>
            <person name="Fauchery L."/>
            <person name="Girlanda M."/>
            <person name="Hayes R.D."/>
            <person name="Keri Z."/>
            <person name="LaButti K."/>
            <person name="Lipzen A."/>
            <person name="Lombard V."/>
            <person name="Magnuson J."/>
            <person name="Maillard F."/>
            <person name="Murat C."/>
            <person name="Nolan M."/>
            <person name="Ohm R.A."/>
            <person name="Pangilinan J."/>
            <person name="Pereira M.F."/>
            <person name="Perotto S."/>
            <person name="Peter M."/>
            <person name="Pfister S."/>
            <person name="Riley R."/>
            <person name="Sitrit Y."/>
            <person name="Stielow J.B."/>
            <person name="Szollosi G."/>
            <person name="Zifcakova L."/>
            <person name="Stursova M."/>
            <person name="Spatafora J.W."/>
            <person name="Tedersoo L."/>
            <person name="Vaario L.M."/>
            <person name="Yamada A."/>
            <person name="Yan M."/>
            <person name="Wang P."/>
            <person name="Xu J."/>
            <person name="Bruns T."/>
            <person name="Baldrian P."/>
            <person name="Vilgalys R."/>
            <person name="Dunand C."/>
            <person name="Henrissat B."/>
            <person name="Grigoriev I.V."/>
            <person name="Hibbett D."/>
            <person name="Nagy L.G."/>
            <person name="Martin F.M."/>
        </authorList>
    </citation>
    <scope>NUCLEOTIDE SEQUENCE</scope>
    <source>
        <strain evidence="2">UP504</strain>
    </source>
</reference>
<sequence length="118" mass="12934">MENPNSYLLDIRKPRPTSNYGAHANISFPDAGNGGNSENDTNLSSGGRGGDVFLSHSNTNNAYIANVCHIYGHNVGTLIDDAPPSSDIYICLRYGALELRIEFVARLFPFIVVIRRHV</sequence>
<organism evidence="2 3">
    <name type="scientific">Hydnum rufescens UP504</name>
    <dbReference type="NCBI Taxonomy" id="1448309"/>
    <lineage>
        <taxon>Eukaryota</taxon>
        <taxon>Fungi</taxon>
        <taxon>Dikarya</taxon>
        <taxon>Basidiomycota</taxon>
        <taxon>Agaricomycotina</taxon>
        <taxon>Agaricomycetes</taxon>
        <taxon>Cantharellales</taxon>
        <taxon>Hydnaceae</taxon>
        <taxon>Hydnum</taxon>
    </lineage>
</organism>
<evidence type="ECO:0000313" key="3">
    <source>
        <dbReference type="Proteomes" id="UP000886523"/>
    </source>
</evidence>
<dbReference type="Proteomes" id="UP000886523">
    <property type="component" value="Unassembled WGS sequence"/>
</dbReference>
<evidence type="ECO:0000313" key="2">
    <source>
        <dbReference type="EMBL" id="KAF9508892.1"/>
    </source>
</evidence>
<keyword evidence="3" id="KW-1185">Reference proteome</keyword>
<protein>
    <submittedName>
        <fullName evidence="2">Uncharacterized protein</fullName>
    </submittedName>
</protein>
<feature type="region of interest" description="Disordered" evidence="1">
    <location>
        <begin position="1"/>
        <end position="50"/>
    </location>
</feature>
<dbReference type="AlphaFoldDB" id="A0A9P6ANM5"/>
<name>A0A9P6ANM5_9AGAM</name>
<evidence type="ECO:0000256" key="1">
    <source>
        <dbReference type="SAM" id="MobiDB-lite"/>
    </source>
</evidence>
<gene>
    <name evidence="2" type="ORF">BS47DRAFT_1397371</name>
</gene>
<feature type="compositionally biased region" description="Polar residues" evidence="1">
    <location>
        <begin position="36"/>
        <end position="45"/>
    </location>
</feature>
<dbReference type="EMBL" id="MU129047">
    <property type="protein sequence ID" value="KAF9508892.1"/>
    <property type="molecule type" value="Genomic_DNA"/>
</dbReference>
<accession>A0A9P6ANM5</accession>